<evidence type="ECO:0000259" key="2">
    <source>
        <dbReference type="Pfam" id="PF03795"/>
    </source>
</evidence>
<dbReference type="Pfam" id="PF03795">
    <property type="entry name" value="YCII"/>
    <property type="match status" value="1"/>
</dbReference>
<dbReference type="RefSeq" id="WP_252444294.1">
    <property type="nucleotide sequence ID" value="NZ_JAGSOV010000066.1"/>
</dbReference>
<reference evidence="3" key="1">
    <citation type="submission" date="2021-04" db="EMBL/GenBank/DDBJ databases">
        <title>Pseudonocardia sp. nov., isolated from sandy soil of mangrove forest.</title>
        <authorList>
            <person name="Zan Z."/>
            <person name="Huang R."/>
            <person name="Liu W."/>
        </authorList>
    </citation>
    <scope>NUCLEOTIDE SEQUENCE</scope>
    <source>
        <strain evidence="3">S2-4</strain>
    </source>
</reference>
<evidence type="ECO:0000256" key="1">
    <source>
        <dbReference type="ARBA" id="ARBA00007689"/>
    </source>
</evidence>
<sequence length="102" mass="10392">MICIELAFTPDPARLAARPAHRRRLADLHARGVLVAAGPWADDSGALLILATDRAGADAVLAADPYVTTAGVRVVAVRDWAPLLAPVPAASAPPAGSGRPPS</sequence>
<dbReference type="InterPro" id="IPR005545">
    <property type="entry name" value="YCII"/>
</dbReference>
<gene>
    <name evidence="3" type="ORF">KDL28_30815</name>
</gene>
<dbReference type="InterPro" id="IPR011008">
    <property type="entry name" value="Dimeric_a/b-barrel"/>
</dbReference>
<name>A0ABT1A8W8_9PSEU</name>
<evidence type="ECO:0000313" key="3">
    <source>
        <dbReference type="EMBL" id="MCO1659472.1"/>
    </source>
</evidence>
<feature type="domain" description="YCII-related" evidence="2">
    <location>
        <begin position="9"/>
        <end position="80"/>
    </location>
</feature>
<dbReference type="SUPFAM" id="SSF54909">
    <property type="entry name" value="Dimeric alpha+beta barrel"/>
    <property type="match status" value="1"/>
</dbReference>
<comment type="similarity">
    <text evidence="1">Belongs to the YciI family.</text>
</comment>
<proteinExistence type="inferred from homology"/>
<comment type="caution">
    <text evidence="3">The sequence shown here is derived from an EMBL/GenBank/DDBJ whole genome shotgun (WGS) entry which is preliminary data.</text>
</comment>
<dbReference type="Gene3D" id="3.30.70.1060">
    <property type="entry name" value="Dimeric alpha+beta barrel"/>
    <property type="match status" value="1"/>
</dbReference>
<organism evidence="3 4">
    <name type="scientific">Pseudonocardia humida</name>
    <dbReference type="NCBI Taxonomy" id="2800819"/>
    <lineage>
        <taxon>Bacteria</taxon>
        <taxon>Bacillati</taxon>
        <taxon>Actinomycetota</taxon>
        <taxon>Actinomycetes</taxon>
        <taxon>Pseudonocardiales</taxon>
        <taxon>Pseudonocardiaceae</taxon>
        <taxon>Pseudonocardia</taxon>
    </lineage>
</organism>
<dbReference type="Proteomes" id="UP001165283">
    <property type="component" value="Unassembled WGS sequence"/>
</dbReference>
<accession>A0ABT1A8W8</accession>
<protein>
    <recommendedName>
        <fullName evidence="2">YCII-related domain-containing protein</fullName>
    </recommendedName>
</protein>
<dbReference type="EMBL" id="JAGSOV010000066">
    <property type="protein sequence ID" value="MCO1659472.1"/>
    <property type="molecule type" value="Genomic_DNA"/>
</dbReference>
<keyword evidence="4" id="KW-1185">Reference proteome</keyword>
<evidence type="ECO:0000313" key="4">
    <source>
        <dbReference type="Proteomes" id="UP001165283"/>
    </source>
</evidence>